<dbReference type="KEGG" id="hhk:HH1059_22820"/>
<dbReference type="RefSeq" id="WP_096406087.1">
    <property type="nucleotide sequence ID" value="NZ_AP017372.2"/>
</dbReference>
<evidence type="ECO:0000313" key="2">
    <source>
        <dbReference type="Proteomes" id="UP000218890"/>
    </source>
</evidence>
<proteinExistence type="predicted"/>
<name>A0A120MZI1_HALHR</name>
<gene>
    <name evidence="1" type="ORF">HH1059_22820</name>
</gene>
<dbReference type="Proteomes" id="UP000218890">
    <property type="component" value="Chromosome"/>
</dbReference>
<keyword evidence="2" id="KW-1185">Reference proteome</keyword>
<organism evidence="1 2">
    <name type="scientific">Halorhodospira halochloris</name>
    <name type="common">Ectothiorhodospira halochloris</name>
    <dbReference type="NCBI Taxonomy" id="1052"/>
    <lineage>
        <taxon>Bacteria</taxon>
        <taxon>Pseudomonadati</taxon>
        <taxon>Pseudomonadota</taxon>
        <taxon>Gammaproteobacteria</taxon>
        <taxon>Chromatiales</taxon>
        <taxon>Ectothiorhodospiraceae</taxon>
        <taxon>Halorhodospira</taxon>
    </lineage>
</organism>
<dbReference type="EMBL" id="AP017372">
    <property type="protein sequence ID" value="BAU56351.1"/>
    <property type="molecule type" value="Genomic_DNA"/>
</dbReference>
<evidence type="ECO:0000313" key="1">
    <source>
        <dbReference type="EMBL" id="BAU56351.1"/>
    </source>
</evidence>
<dbReference type="Gene3D" id="3.10.20.30">
    <property type="match status" value="1"/>
</dbReference>
<evidence type="ECO:0008006" key="3">
    <source>
        <dbReference type="Google" id="ProtNLM"/>
    </source>
</evidence>
<sequence length="87" mass="9283">MSTTKEHIAVYIEFFGAFREYGTGVELSLESGCRAEQVKLALESTIGSGAANLLTHSVLADEEQILGPDWQLDKPAHLAILPPVSGG</sequence>
<dbReference type="InterPro" id="IPR016155">
    <property type="entry name" value="Mopterin_synth/thiamin_S_b"/>
</dbReference>
<dbReference type="AlphaFoldDB" id="A0A120MZI1"/>
<accession>A0A120MZI1</accession>
<dbReference type="SUPFAM" id="SSF54285">
    <property type="entry name" value="MoaD/ThiS"/>
    <property type="match status" value="1"/>
</dbReference>
<dbReference type="InterPro" id="IPR012675">
    <property type="entry name" value="Beta-grasp_dom_sf"/>
</dbReference>
<protein>
    <recommendedName>
        <fullName evidence="3">Molybdenum cofactor biosynthesis protein MoaD</fullName>
    </recommendedName>
</protein>
<reference evidence="1" key="1">
    <citation type="submission" date="2016-02" db="EMBL/GenBank/DDBJ databases">
        <title>Halorhodospira halochloris DSM-1059 complete genome, version 2.</title>
        <authorList>
            <person name="Tsukatani Y."/>
        </authorList>
    </citation>
    <scope>NUCLEOTIDE SEQUENCE</scope>
    <source>
        <strain evidence="1">DSM 1059</strain>
    </source>
</reference>